<dbReference type="CDD" id="cd02440">
    <property type="entry name" value="AdoMet_MTases"/>
    <property type="match status" value="1"/>
</dbReference>
<reference evidence="2" key="2">
    <citation type="journal article" date="2012" name="PLoS ONE">
        <title>A Deeply Branching Thermophilic Bacterium with an Ancient Acetyl-CoA Pathway Dominates a Subsurface Ecosystem.</title>
        <authorList>
            <person name="Takami H."/>
            <person name="Noguchi H."/>
            <person name="Takaki Y."/>
            <person name="Uchiyama I."/>
            <person name="Toyoda A."/>
            <person name="Nishi S."/>
            <person name="Chee G.-J."/>
            <person name="Arai W."/>
            <person name="Nunoura T."/>
            <person name="Itoh T."/>
            <person name="Hattori M."/>
            <person name="Takai K."/>
        </authorList>
    </citation>
    <scope>NUCLEOTIDE SEQUENCE</scope>
</reference>
<evidence type="ECO:0000313" key="3">
    <source>
        <dbReference type="EMBL" id="BAL55904.1"/>
    </source>
</evidence>
<dbReference type="EMBL" id="AP011658">
    <property type="protein sequence ID" value="BAL53464.1"/>
    <property type="molecule type" value="Genomic_DNA"/>
</dbReference>
<dbReference type="EMBL" id="AP011732">
    <property type="protein sequence ID" value="BAL55904.1"/>
    <property type="molecule type" value="Genomic_DNA"/>
</dbReference>
<evidence type="ECO:0000259" key="1">
    <source>
        <dbReference type="Pfam" id="PF08241"/>
    </source>
</evidence>
<keyword evidence="2" id="KW-0808">Transferase</keyword>
<sequence>MNKCGLALLQDLEDLQRIEIFQDMEKFSNFFLRDRKQWWPEIPWPPDPLHQWSRQLEYPYAYWHIQRTKELGNKVLDAGSGITFFPFYLAMHGYDVSCADNDVHLNAAFVQLNENLPGRLRVDFRNASLTSLPYEKDTFSHICCISVLEHMTSNEVDKTLDEFQRILIPSGILILTVDVFLQRDVETIVNLNTFSDFIQSLEKHKFELLFPVENGHLSKLLTTSYFREHAPDFLPWTRPLSDSLYHKIRYWIKTRILRRETFEELSVGIFVLRNQK</sequence>
<organism evidence="2">
    <name type="scientific">uncultured Chloroflexota bacterium</name>
    <dbReference type="NCBI Taxonomy" id="166587"/>
    <lineage>
        <taxon>Bacteria</taxon>
        <taxon>Bacillati</taxon>
        <taxon>Chloroflexota</taxon>
        <taxon>environmental samples</taxon>
    </lineage>
</organism>
<dbReference type="SUPFAM" id="SSF53335">
    <property type="entry name" value="S-adenosyl-L-methionine-dependent methyltransferases"/>
    <property type="match status" value="1"/>
</dbReference>
<dbReference type="Gene3D" id="3.40.50.150">
    <property type="entry name" value="Vaccinia Virus protein VP39"/>
    <property type="match status" value="1"/>
</dbReference>
<gene>
    <name evidence="2" type="ORF">HGMM_F07B11C19</name>
    <name evidence="3" type="ORF">HGMM_F32G01C14</name>
</gene>
<dbReference type="InterPro" id="IPR029063">
    <property type="entry name" value="SAM-dependent_MTases_sf"/>
</dbReference>
<feature type="domain" description="Methyltransferase type 11" evidence="1">
    <location>
        <begin position="76"/>
        <end position="175"/>
    </location>
</feature>
<evidence type="ECO:0000313" key="2">
    <source>
        <dbReference type="EMBL" id="BAL53464.1"/>
    </source>
</evidence>
<dbReference type="AlphaFoldDB" id="H5SBC8"/>
<dbReference type="GO" id="GO:0008757">
    <property type="term" value="F:S-adenosylmethionine-dependent methyltransferase activity"/>
    <property type="evidence" value="ECO:0007669"/>
    <property type="project" value="InterPro"/>
</dbReference>
<proteinExistence type="predicted"/>
<dbReference type="InterPro" id="IPR013216">
    <property type="entry name" value="Methyltransf_11"/>
</dbReference>
<protein>
    <submittedName>
        <fullName evidence="2">Methyltransferase type 11</fullName>
    </submittedName>
</protein>
<keyword evidence="2" id="KW-0489">Methyltransferase</keyword>
<name>H5SBC8_9CHLR</name>
<reference evidence="2" key="1">
    <citation type="journal article" date="2005" name="Environ. Microbiol.">
        <title>Genetic and functional properties of uncultivated thermophilic crenarchaeotes from a subsurface gold mine as revealed by analysis of genome fragments.</title>
        <authorList>
            <person name="Nunoura T."/>
            <person name="Hirayama H."/>
            <person name="Takami H."/>
            <person name="Oida H."/>
            <person name="Nishi S."/>
            <person name="Shimamura S."/>
            <person name="Suzuki Y."/>
            <person name="Inagaki F."/>
            <person name="Takai K."/>
            <person name="Nealson K.H."/>
            <person name="Horikoshi K."/>
        </authorList>
    </citation>
    <scope>NUCLEOTIDE SEQUENCE</scope>
</reference>
<accession>H5SBC8</accession>
<dbReference type="Pfam" id="PF08241">
    <property type="entry name" value="Methyltransf_11"/>
    <property type="match status" value="1"/>
</dbReference>
<dbReference type="GO" id="GO:0032259">
    <property type="term" value="P:methylation"/>
    <property type="evidence" value="ECO:0007669"/>
    <property type="project" value="UniProtKB-KW"/>
</dbReference>